<dbReference type="RefSeq" id="WP_096366319.1">
    <property type="nucleotide sequence ID" value="NZ_AP018052.1"/>
</dbReference>
<accession>A0A1Z4VRE4</accession>
<sequence>MIAVGVNQETGETYKVDSDEIDREYIESMSIFRKADTEIKKQIDNLDISADAKSLLYAFSSATIKAGEYIVKIGRKIIDYVCRILDEFPNTSFGMVFGAIAGFLVSSIPLLGVVLGPLVAPILMAFGLFGGLMEDLKDKALARKISEINGKFTPLRA</sequence>
<dbReference type="AlphaFoldDB" id="A0A1Z4VRE4"/>
<protein>
    <submittedName>
        <fullName evidence="2">Permease</fullName>
    </submittedName>
</protein>
<proteinExistence type="predicted"/>
<organism evidence="2 3">
    <name type="scientific">Thiohalobacter thiocyanaticus</name>
    <dbReference type="NCBI Taxonomy" id="585455"/>
    <lineage>
        <taxon>Bacteria</taxon>
        <taxon>Pseudomonadati</taxon>
        <taxon>Pseudomonadota</taxon>
        <taxon>Gammaproteobacteria</taxon>
        <taxon>Thiohalobacterales</taxon>
        <taxon>Thiohalobacteraceae</taxon>
        <taxon>Thiohalobacter</taxon>
    </lineage>
</organism>
<evidence type="ECO:0000313" key="3">
    <source>
        <dbReference type="Proteomes" id="UP000218765"/>
    </source>
</evidence>
<dbReference type="KEGG" id="ttc:FOKN1_1815"/>
<feature type="transmembrane region" description="Helical" evidence="1">
    <location>
        <begin position="93"/>
        <end position="112"/>
    </location>
</feature>
<feature type="transmembrane region" description="Helical" evidence="1">
    <location>
        <begin position="118"/>
        <end position="136"/>
    </location>
</feature>
<keyword evidence="1" id="KW-0472">Membrane</keyword>
<dbReference type="Proteomes" id="UP000218765">
    <property type="component" value="Chromosome"/>
</dbReference>
<name>A0A1Z4VRE4_9GAMM</name>
<gene>
    <name evidence="2" type="ORF">FOKN1_1815</name>
</gene>
<evidence type="ECO:0000313" key="2">
    <source>
        <dbReference type="EMBL" id="BAZ94201.1"/>
    </source>
</evidence>
<keyword evidence="1" id="KW-1133">Transmembrane helix</keyword>
<keyword evidence="1" id="KW-0812">Transmembrane</keyword>
<evidence type="ECO:0000256" key="1">
    <source>
        <dbReference type="SAM" id="Phobius"/>
    </source>
</evidence>
<reference evidence="2 3" key="1">
    <citation type="submission" date="2017-05" db="EMBL/GenBank/DDBJ databases">
        <title>Thiocyanate degradation by Thiohalobacter thiocyanaticus FOKN1.</title>
        <authorList>
            <person name="Oshiki M."/>
            <person name="Fukushima T."/>
            <person name="Kawano S."/>
            <person name="Nakagawa J."/>
        </authorList>
    </citation>
    <scope>NUCLEOTIDE SEQUENCE [LARGE SCALE GENOMIC DNA]</scope>
    <source>
        <strain evidence="2 3">FOKN1</strain>
    </source>
</reference>
<dbReference type="EMBL" id="AP018052">
    <property type="protein sequence ID" value="BAZ94201.1"/>
    <property type="molecule type" value="Genomic_DNA"/>
</dbReference>
<keyword evidence="3" id="KW-1185">Reference proteome</keyword>
<dbReference type="OrthoDB" id="8482023at2"/>